<keyword evidence="2 5" id="KW-0812">Transmembrane</keyword>
<evidence type="ECO:0000256" key="2">
    <source>
        <dbReference type="ARBA" id="ARBA00022692"/>
    </source>
</evidence>
<organism evidence="6 7">
    <name type="scientific">Aequorivita antarctica</name>
    <dbReference type="NCBI Taxonomy" id="153266"/>
    <lineage>
        <taxon>Bacteria</taxon>
        <taxon>Pseudomonadati</taxon>
        <taxon>Bacteroidota</taxon>
        <taxon>Flavobacteriia</taxon>
        <taxon>Flavobacteriales</taxon>
        <taxon>Flavobacteriaceae</taxon>
        <taxon>Aequorivita</taxon>
    </lineage>
</organism>
<gene>
    <name evidence="6" type="ORF">ESU54_15970</name>
</gene>
<dbReference type="Proteomes" id="UP000321497">
    <property type="component" value="Unassembled WGS sequence"/>
</dbReference>
<dbReference type="PANTHER" id="PTHR43847:SF1">
    <property type="entry name" value="BLL3993 PROTEIN"/>
    <property type="match status" value="1"/>
</dbReference>
<evidence type="ECO:0000256" key="4">
    <source>
        <dbReference type="ARBA" id="ARBA00023136"/>
    </source>
</evidence>
<dbReference type="GO" id="GO:0008168">
    <property type="term" value="F:methyltransferase activity"/>
    <property type="evidence" value="ECO:0007669"/>
    <property type="project" value="UniProtKB-KW"/>
</dbReference>
<dbReference type="PANTHER" id="PTHR43847">
    <property type="entry name" value="BLL3993 PROTEIN"/>
    <property type="match status" value="1"/>
</dbReference>
<keyword evidence="6" id="KW-0808">Transferase</keyword>
<keyword evidence="7" id="KW-1185">Reference proteome</keyword>
<evidence type="ECO:0000313" key="6">
    <source>
        <dbReference type="EMBL" id="TXD71628.1"/>
    </source>
</evidence>
<dbReference type="AlphaFoldDB" id="A0A5C6YX15"/>
<keyword evidence="6" id="KW-0489">Methyltransferase</keyword>
<evidence type="ECO:0000256" key="3">
    <source>
        <dbReference type="ARBA" id="ARBA00022989"/>
    </source>
</evidence>
<keyword evidence="4 5" id="KW-0472">Membrane</keyword>
<dbReference type="OrthoDB" id="9809773at2"/>
<dbReference type="RefSeq" id="WP_111845504.1">
    <property type="nucleotide sequence ID" value="NZ_UEGI01000019.1"/>
</dbReference>
<reference evidence="6 7" key="1">
    <citation type="submission" date="2019-08" db="EMBL/GenBank/DDBJ databases">
        <title>Genome of Aequorivita antarctica SW49 (type strain).</title>
        <authorList>
            <person name="Bowman J.P."/>
        </authorList>
    </citation>
    <scope>NUCLEOTIDE SEQUENCE [LARGE SCALE GENOMIC DNA]</scope>
    <source>
        <strain evidence="6 7">SW49</strain>
    </source>
</reference>
<evidence type="ECO:0000256" key="5">
    <source>
        <dbReference type="SAM" id="Phobius"/>
    </source>
</evidence>
<dbReference type="Gene3D" id="1.20.120.1630">
    <property type="match status" value="1"/>
</dbReference>
<dbReference type="GO" id="GO:0032259">
    <property type="term" value="P:methylation"/>
    <property type="evidence" value="ECO:0007669"/>
    <property type="project" value="UniProtKB-KW"/>
</dbReference>
<feature type="transmembrane region" description="Helical" evidence="5">
    <location>
        <begin position="125"/>
        <end position="158"/>
    </location>
</feature>
<feature type="transmembrane region" description="Helical" evidence="5">
    <location>
        <begin position="6"/>
        <end position="24"/>
    </location>
</feature>
<accession>A0A5C6YX15</accession>
<dbReference type="Pfam" id="PF04191">
    <property type="entry name" value="PEMT"/>
    <property type="match status" value="1"/>
</dbReference>
<dbReference type="InterPro" id="IPR052527">
    <property type="entry name" value="Metal_cation-efflux_comp"/>
</dbReference>
<dbReference type="EMBL" id="VORT01000015">
    <property type="protein sequence ID" value="TXD71628.1"/>
    <property type="molecule type" value="Genomic_DNA"/>
</dbReference>
<comment type="subcellular location">
    <subcellularLocation>
        <location evidence="1">Endomembrane system</location>
        <topology evidence="1">Multi-pass membrane protein</topology>
    </subcellularLocation>
</comment>
<protein>
    <submittedName>
        <fullName evidence="6">Isoprenylcysteine carboxylmethyltransferase family protein</fullName>
    </submittedName>
</protein>
<feature type="transmembrane region" description="Helical" evidence="5">
    <location>
        <begin position="74"/>
        <end position="97"/>
    </location>
</feature>
<dbReference type="GO" id="GO:0012505">
    <property type="term" value="C:endomembrane system"/>
    <property type="evidence" value="ECO:0007669"/>
    <property type="project" value="UniProtKB-SubCell"/>
</dbReference>
<keyword evidence="3 5" id="KW-1133">Transmembrane helix</keyword>
<comment type="caution">
    <text evidence="6">The sequence shown here is derived from an EMBL/GenBank/DDBJ whole genome shotgun (WGS) entry which is preliminary data.</text>
</comment>
<proteinExistence type="predicted"/>
<name>A0A5C6YX15_9FLAO</name>
<evidence type="ECO:0000313" key="7">
    <source>
        <dbReference type="Proteomes" id="UP000321497"/>
    </source>
</evidence>
<sequence>MEQAKIALHLAWAVFLIVWTIGAFQTKKASQQEPLLKRLLWYWLPLIVAGLLLGPTEWFMGMWIRENFVEHTDLVGIIGASIAWLGTLLACWSRYLLGKNWSVSVQLKKDHELIKKGPYKIIRHPIYTAILLLFLGNVIIVGDYRGILAIIIVFLSLWRKLKLEEQWLTLHFGETYRNYKEKTKALLPWVL</sequence>
<dbReference type="InterPro" id="IPR007318">
    <property type="entry name" value="Phopholipid_MeTrfase"/>
</dbReference>
<feature type="transmembrane region" description="Helical" evidence="5">
    <location>
        <begin position="36"/>
        <end position="54"/>
    </location>
</feature>
<evidence type="ECO:0000256" key="1">
    <source>
        <dbReference type="ARBA" id="ARBA00004127"/>
    </source>
</evidence>